<dbReference type="AlphaFoldDB" id="A0A1U7P238"/>
<evidence type="ECO:0000313" key="3">
    <source>
        <dbReference type="Proteomes" id="UP000186607"/>
    </source>
</evidence>
<keyword evidence="3" id="KW-1185">Reference proteome</keyword>
<dbReference type="InterPro" id="IPR018547">
    <property type="entry name" value="AbiEi_C"/>
</dbReference>
<gene>
    <name evidence="2" type="ORF">BOO71_0003490</name>
</gene>
<comment type="caution">
    <text evidence="2">The sequence shown here is derived from an EMBL/GenBank/DDBJ whole genome shotgun (WGS) entry which is preliminary data.</text>
</comment>
<dbReference type="Pfam" id="PF09407">
    <property type="entry name" value="AbiEi_1"/>
    <property type="match status" value="1"/>
</dbReference>
<dbReference type="EMBL" id="MSTI01000039">
    <property type="protein sequence ID" value="OLV19233.1"/>
    <property type="molecule type" value="Genomic_DNA"/>
</dbReference>
<proteinExistence type="predicted"/>
<protein>
    <recommendedName>
        <fullName evidence="1">AbiEi antitoxin C-terminal domain-containing protein</fullName>
    </recommendedName>
</protein>
<name>A0A1U7P238_9DEIO</name>
<evidence type="ECO:0000313" key="2">
    <source>
        <dbReference type="EMBL" id="OLV19233.1"/>
    </source>
</evidence>
<organism evidence="2 3">
    <name type="scientific">Deinococcus marmoris</name>
    <dbReference type="NCBI Taxonomy" id="249408"/>
    <lineage>
        <taxon>Bacteria</taxon>
        <taxon>Thermotogati</taxon>
        <taxon>Deinococcota</taxon>
        <taxon>Deinococci</taxon>
        <taxon>Deinococcales</taxon>
        <taxon>Deinococcaceae</taxon>
        <taxon>Deinococcus</taxon>
    </lineage>
</organism>
<dbReference type="Proteomes" id="UP000186607">
    <property type="component" value="Unassembled WGS sequence"/>
</dbReference>
<reference evidence="2 3" key="1">
    <citation type="submission" date="2017-01" db="EMBL/GenBank/DDBJ databases">
        <title>Genome Analysis of Deinococcus marmoris KOPRI26562.</title>
        <authorList>
            <person name="Kim J.H."/>
            <person name="Oh H.-M."/>
        </authorList>
    </citation>
    <scope>NUCLEOTIDE SEQUENCE [LARGE SCALE GENOMIC DNA]</scope>
    <source>
        <strain evidence="2 3">KOPRI26562</strain>
    </source>
</reference>
<feature type="domain" description="AbiEi antitoxin C-terminal" evidence="1">
    <location>
        <begin position="71"/>
        <end position="179"/>
    </location>
</feature>
<evidence type="ECO:0000259" key="1">
    <source>
        <dbReference type="Pfam" id="PF09407"/>
    </source>
</evidence>
<dbReference type="STRING" id="249408.BOO71_0003490"/>
<sequence length="188" mass="20988">MADEQGGYFTAQQAREAGYSAQLQAYHAKGSHWQRVSAGIYRLRHYPVPPHPQYVELSLWSRNREGTPQAVIGYETALALHELSDLMPSRIHLIVPPGFRKPPPRGVVLHTGIVPPGDLEHASGFQLTAPLRTLVDLAGSDLSPEHLHRALHEALNRGVIRRSTLERRLSAEKLDQARRRLLVALEAI</sequence>
<accession>A0A1U7P238</accession>